<evidence type="ECO:0000256" key="3">
    <source>
        <dbReference type="SAM" id="MobiDB-lite"/>
    </source>
</evidence>
<evidence type="ECO:0000313" key="6">
    <source>
        <dbReference type="Proteomes" id="UP001164472"/>
    </source>
</evidence>
<dbReference type="EMBL" id="CP101527">
    <property type="protein sequence ID" value="UZW74010.1"/>
    <property type="molecule type" value="Genomic_DNA"/>
</dbReference>
<dbReference type="Proteomes" id="UP001164472">
    <property type="component" value="Chromosome"/>
</dbReference>
<feature type="modified residue" description="4-aspartylphosphate" evidence="2">
    <location>
        <position position="54"/>
    </location>
</feature>
<dbReference type="Pfam" id="PF00072">
    <property type="entry name" value="Response_reg"/>
    <property type="match status" value="1"/>
</dbReference>
<dbReference type="SMART" id="SM00448">
    <property type="entry name" value="REC"/>
    <property type="match status" value="1"/>
</dbReference>
<sequence>MTDIPRILTIDDDSVVQKVVQQALNDDYEVFAENNGKDGIRSAIENTPDVILLDVEMPGMTGYDVCKQLKLEESTANIPVIFLSSLSDMRSRVLGFAAGGIDFLTKPFESAELKTKLNILTTFIESKKELTEEVSRATNTAFTAMKGSSELGLAIQFIESSYGARSLQSLADKFLSVTSNLGLHCTLMFIGRKERSFYNADRAAISPLEQEVISTIHDNGKRFIDFGPRTQINYRRVALLVKNMPLDDPETYGRYKDFLPTMLGSTDAKVQSLETEQALIGQTQELGASFTAVRSTLVAVGESLEKNQNDIVELLQSMLSELEERIPKMGLEDDQEAYIVKRIDNTITSAEKIIDSSANTSHAFKSVSRLLQHLAEKQQSLLDSVVPEDLDESDTENGNGNTDDGFSGEIDLF</sequence>
<dbReference type="SUPFAM" id="SSF52172">
    <property type="entry name" value="CheY-like"/>
    <property type="match status" value="1"/>
</dbReference>
<accession>A0A9E8HG32</accession>
<dbReference type="InterPro" id="IPR050595">
    <property type="entry name" value="Bact_response_regulator"/>
</dbReference>
<dbReference type="PROSITE" id="PS50110">
    <property type="entry name" value="RESPONSE_REGULATORY"/>
    <property type="match status" value="1"/>
</dbReference>
<name>A0A9E8HG32_9ALTE</name>
<dbReference type="AlphaFoldDB" id="A0A9E8HG32"/>
<keyword evidence="6" id="KW-1185">Reference proteome</keyword>
<protein>
    <submittedName>
        <fullName evidence="5">Response regulator</fullName>
    </submittedName>
</protein>
<evidence type="ECO:0000259" key="4">
    <source>
        <dbReference type="PROSITE" id="PS50110"/>
    </source>
</evidence>
<keyword evidence="1 2" id="KW-0597">Phosphoprotein</keyword>
<proteinExistence type="predicted"/>
<dbReference type="InterPro" id="IPR011006">
    <property type="entry name" value="CheY-like_superfamily"/>
</dbReference>
<feature type="region of interest" description="Disordered" evidence="3">
    <location>
        <begin position="388"/>
        <end position="413"/>
    </location>
</feature>
<feature type="domain" description="Response regulatory" evidence="4">
    <location>
        <begin position="6"/>
        <end position="121"/>
    </location>
</feature>
<dbReference type="Gene3D" id="3.40.50.2300">
    <property type="match status" value="1"/>
</dbReference>
<organism evidence="5 6">
    <name type="scientific">Alkalimarinus sediminis</name>
    <dbReference type="NCBI Taxonomy" id="1632866"/>
    <lineage>
        <taxon>Bacteria</taxon>
        <taxon>Pseudomonadati</taxon>
        <taxon>Pseudomonadota</taxon>
        <taxon>Gammaproteobacteria</taxon>
        <taxon>Alteromonadales</taxon>
        <taxon>Alteromonadaceae</taxon>
        <taxon>Alkalimarinus</taxon>
    </lineage>
</organism>
<dbReference type="InterPro" id="IPR001789">
    <property type="entry name" value="Sig_transdc_resp-reg_receiver"/>
</dbReference>
<reference evidence="5" key="1">
    <citation type="submission" date="2022-07" db="EMBL/GenBank/DDBJ databases">
        <title>Alkalimarinus sp. nov., isolated from gut of a Alitta virens.</title>
        <authorList>
            <person name="Yang A.I."/>
            <person name="Shin N.-R."/>
        </authorList>
    </citation>
    <scope>NUCLEOTIDE SEQUENCE</scope>
    <source>
        <strain evidence="5">FA028</strain>
    </source>
</reference>
<dbReference type="GO" id="GO:0000160">
    <property type="term" value="P:phosphorelay signal transduction system"/>
    <property type="evidence" value="ECO:0007669"/>
    <property type="project" value="InterPro"/>
</dbReference>
<evidence type="ECO:0000256" key="1">
    <source>
        <dbReference type="ARBA" id="ARBA00022553"/>
    </source>
</evidence>
<dbReference type="PANTHER" id="PTHR44591:SF3">
    <property type="entry name" value="RESPONSE REGULATORY DOMAIN-CONTAINING PROTEIN"/>
    <property type="match status" value="1"/>
</dbReference>
<dbReference type="PANTHER" id="PTHR44591">
    <property type="entry name" value="STRESS RESPONSE REGULATOR PROTEIN 1"/>
    <property type="match status" value="1"/>
</dbReference>
<evidence type="ECO:0000256" key="2">
    <source>
        <dbReference type="PROSITE-ProRule" id="PRU00169"/>
    </source>
</evidence>
<dbReference type="KEGG" id="asem:NNL22_13355"/>
<evidence type="ECO:0000313" key="5">
    <source>
        <dbReference type="EMBL" id="UZW74010.1"/>
    </source>
</evidence>
<dbReference type="RefSeq" id="WP_251811471.1">
    <property type="nucleotide sequence ID" value="NZ_CP101527.1"/>
</dbReference>
<gene>
    <name evidence="5" type="ORF">NNL22_13355</name>
</gene>